<protein>
    <submittedName>
        <fullName evidence="2">Anthocyanidin 3-O-glucosyltransferase 4</fullName>
    </submittedName>
</protein>
<name>A0AAW2NL47_SESRA</name>
<dbReference type="PANTHER" id="PTHR48047">
    <property type="entry name" value="GLYCOSYLTRANSFERASE"/>
    <property type="match status" value="1"/>
</dbReference>
<dbReference type="EMBL" id="JACGWJ010000019">
    <property type="protein sequence ID" value="KAL0344687.1"/>
    <property type="molecule type" value="Genomic_DNA"/>
</dbReference>
<comment type="caution">
    <text evidence="2">The sequence shown here is derived from an EMBL/GenBank/DDBJ whole genome shotgun (WGS) entry which is preliminary data.</text>
</comment>
<comment type="similarity">
    <text evidence="1">Belongs to the UDP-glycosyltransferase family.</text>
</comment>
<organism evidence="2">
    <name type="scientific">Sesamum radiatum</name>
    <name type="common">Black benniseed</name>
    <dbReference type="NCBI Taxonomy" id="300843"/>
    <lineage>
        <taxon>Eukaryota</taxon>
        <taxon>Viridiplantae</taxon>
        <taxon>Streptophyta</taxon>
        <taxon>Embryophyta</taxon>
        <taxon>Tracheophyta</taxon>
        <taxon>Spermatophyta</taxon>
        <taxon>Magnoliopsida</taxon>
        <taxon>eudicotyledons</taxon>
        <taxon>Gunneridae</taxon>
        <taxon>Pentapetalae</taxon>
        <taxon>asterids</taxon>
        <taxon>lamiids</taxon>
        <taxon>Lamiales</taxon>
        <taxon>Pedaliaceae</taxon>
        <taxon>Sesamum</taxon>
    </lineage>
</organism>
<evidence type="ECO:0000256" key="1">
    <source>
        <dbReference type="ARBA" id="ARBA00009995"/>
    </source>
</evidence>
<dbReference type="Gene3D" id="3.40.50.2000">
    <property type="entry name" value="Glycogen Phosphorylase B"/>
    <property type="match status" value="1"/>
</dbReference>
<dbReference type="AlphaFoldDB" id="A0AAW2NL47"/>
<evidence type="ECO:0000313" key="2">
    <source>
        <dbReference type="EMBL" id="KAL0344687.1"/>
    </source>
</evidence>
<reference evidence="2" key="2">
    <citation type="journal article" date="2024" name="Plant">
        <title>Genomic evolution and insights into agronomic trait innovations of Sesamum species.</title>
        <authorList>
            <person name="Miao H."/>
            <person name="Wang L."/>
            <person name="Qu L."/>
            <person name="Liu H."/>
            <person name="Sun Y."/>
            <person name="Le M."/>
            <person name="Wang Q."/>
            <person name="Wei S."/>
            <person name="Zheng Y."/>
            <person name="Lin W."/>
            <person name="Duan Y."/>
            <person name="Cao H."/>
            <person name="Xiong S."/>
            <person name="Wang X."/>
            <person name="Wei L."/>
            <person name="Li C."/>
            <person name="Ma Q."/>
            <person name="Ju M."/>
            <person name="Zhao R."/>
            <person name="Li G."/>
            <person name="Mu C."/>
            <person name="Tian Q."/>
            <person name="Mei H."/>
            <person name="Zhang T."/>
            <person name="Gao T."/>
            <person name="Zhang H."/>
        </authorList>
    </citation>
    <scope>NUCLEOTIDE SEQUENCE</scope>
    <source>
        <strain evidence="2">G02</strain>
    </source>
</reference>
<dbReference type="GO" id="GO:0035251">
    <property type="term" value="F:UDP-glucosyltransferase activity"/>
    <property type="evidence" value="ECO:0007669"/>
    <property type="project" value="TreeGrafter"/>
</dbReference>
<dbReference type="PANTHER" id="PTHR48047:SF182">
    <property type="entry name" value="GLYCOSYLTRANSFERASE"/>
    <property type="match status" value="1"/>
</dbReference>
<sequence length="119" mass="13428">MITWPMFAEQFFNEKLIVNVLGIGVRVGVEGRMSFDGESEDLVRWDQVKRAIEKLMDGSEEGRMRRKRAEELAEMASNAVEEGGLVFILDMPAVSGALAGEDLNEKIRRKRVPFLVLSL</sequence>
<gene>
    <name evidence="2" type="ORF">Sradi_4300000</name>
</gene>
<reference evidence="2" key="1">
    <citation type="submission" date="2020-06" db="EMBL/GenBank/DDBJ databases">
        <authorList>
            <person name="Li T."/>
            <person name="Hu X."/>
            <person name="Zhang T."/>
            <person name="Song X."/>
            <person name="Zhang H."/>
            <person name="Dai N."/>
            <person name="Sheng W."/>
            <person name="Hou X."/>
            <person name="Wei L."/>
        </authorList>
    </citation>
    <scope>NUCLEOTIDE SEQUENCE</scope>
    <source>
        <strain evidence="2">G02</strain>
        <tissue evidence="2">Leaf</tissue>
    </source>
</reference>
<accession>A0AAW2NL47</accession>
<proteinExistence type="inferred from homology"/>
<dbReference type="SUPFAM" id="SSF53756">
    <property type="entry name" value="UDP-Glycosyltransferase/glycogen phosphorylase"/>
    <property type="match status" value="1"/>
</dbReference>